<reference evidence="1 2" key="1">
    <citation type="submission" date="2017-01" db="EMBL/GenBank/DDBJ databases">
        <title>Genome sequence of Rhodoferax antarcticus ANT.BR, a psychrophilic purple nonsulfur bacterium from an Antarctic microbial mat.</title>
        <authorList>
            <person name="Baker J."/>
            <person name="Riester C."/>
            <person name="Skinner B."/>
            <person name="Newell A."/>
            <person name="Swingley W."/>
            <person name="Madigan M."/>
            <person name="Jung D."/>
            <person name="Asao M."/>
            <person name="Chen M."/>
            <person name="Loughlin P."/>
            <person name="Pan H."/>
            <person name="Lin S."/>
            <person name="Li N."/>
            <person name="Shaw J."/>
            <person name="Prado M."/>
            <person name="Sherman C."/>
            <person name="Li X."/>
            <person name="Tang J."/>
            <person name="Blankenship R."/>
            <person name="Zhao T."/>
            <person name="Touchman J."/>
            <person name="Sattley M."/>
        </authorList>
    </citation>
    <scope>NUCLEOTIDE SEQUENCE [LARGE SCALE GENOMIC DNA]</scope>
    <source>
        <strain evidence="1 2">ANT.BR</strain>
    </source>
</reference>
<evidence type="ECO:0000313" key="1">
    <source>
        <dbReference type="EMBL" id="OLP07257.1"/>
    </source>
</evidence>
<dbReference type="AlphaFoldDB" id="A0A1Q8YH19"/>
<protein>
    <submittedName>
        <fullName evidence="1">Uncharacterized protein</fullName>
    </submittedName>
</protein>
<keyword evidence="2" id="KW-1185">Reference proteome</keyword>
<dbReference type="Proteomes" id="UP000185911">
    <property type="component" value="Unassembled WGS sequence"/>
</dbReference>
<accession>A0A1Q8YH19</accession>
<name>A0A1Q8YH19_9BURK</name>
<proteinExistence type="predicted"/>
<feature type="non-terminal residue" evidence="1">
    <location>
        <position position="1"/>
    </location>
</feature>
<evidence type="ECO:0000313" key="2">
    <source>
        <dbReference type="Proteomes" id="UP000185911"/>
    </source>
</evidence>
<sequence>PKLEDRASPSGWDLDLGATNNRNRGLVALSTQFSQKLSSQWLLYKEQGESAAVGANMTALLSDAAVAHVEWSNASELDATSRALGLPSAATRRNRFAGGVTYTTLGKLSVTAEYQYNGFGASQQDWVALSTAPMSAKVAYLIDARARQELVSRQALMLYVTQKDLFIKDLDLTAFVRFNTEDHSRQSWLELRQHWPKYDLALQWQQFSGKSDSEYGILPDSRIVQVLGNYYF</sequence>
<comment type="caution">
    <text evidence="1">The sequence shown here is derived from an EMBL/GenBank/DDBJ whole genome shotgun (WGS) entry which is preliminary data.</text>
</comment>
<gene>
    <name evidence="1" type="ORF">BLL52_1087</name>
</gene>
<dbReference type="EMBL" id="MSYM01000008">
    <property type="protein sequence ID" value="OLP07257.1"/>
    <property type="molecule type" value="Genomic_DNA"/>
</dbReference>
<organism evidence="1 2">
    <name type="scientific">Rhodoferax antarcticus ANT.BR</name>
    <dbReference type="NCBI Taxonomy" id="1111071"/>
    <lineage>
        <taxon>Bacteria</taxon>
        <taxon>Pseudomonadati</taxon>
        <taxon>Pseudomonadota</taxon>
        <taxon>Betaproteobacteria</taxon>
        <taxon>Burkholderiales</taxon>
        <taxon>Comamonadaceae</taxon>
        <taxon>Rhodoferax</taxon>
    </lineage>
</organism>